<name>A0A8S5UJ58_9CAUD</name>
<sequence>MLEIDGIEYGAIVAALKRSFEVTDGNNAGRTLDGNMHRDLVGTYYNYSISVMTDLMTQEKYNQLYEVISSPTESHDIVVAYGNATLTFKAYITQGTDDLLRQYSETNRYWGNLNFNFIAMEPQRRPA</sequence>
<proteinExistence type="predicted"/>
<reference evidence="1" key="1">
    <citation type="journal article" date="2021" name="Proc. Natl. Acad. Sci. U.S.A.">
        <title>A Catalog of Tens of Thousands of Viruses from Human Metagenomes Reveals Hidden Associations with Chronic Diseases.</title>
        <authorList>
            <person name="Tisza M.J."/>
            <person name="Buck C.B."/>
        </authorList>
    </citation>
    <scope>NUCLEOTIDE SEQUENCE</scope>
    <source>
        <strain evidence="1">CtTDf8</strain>
    </source>
</reference>
<evidence type="ECO:0000313" key="1">
    <source>
        <dbReference type="EMBL" id="DAF94537.1"/>
    </source>
</evidence>
<organism evidence="1">
    <name type="scientific">Siphoviridae sp. ctTDf8</name>
    <dbReference type="NCBI Taxonomy" id="2825517"/>
    <lineage>
        <taxon>Viruses</taxon>
        <taxon>Duplodnaviria</taxon>
        <taxon>Heunggongvirae</taxon>
        <taxon>Uroviricota</taxon>
        <taxon>Caudoviricetes</taxon>
    </lineage>
</organism>
<dbReference type="EMBL" id="BK016093">
    <property type="protein sequence ID" value="DAF94537.1"/>
    <property type="molecule type" value="Genomic_DNA"/>
</dbReference>
<accession>A0A8S5UJ58</accession>
<protein>
    <submittedName>
        <fullName evidence="1">Uncharacterized protein</fullName>
    </submittedName>
</protein>